<dbReference type="GO" id="GO:0008924">
    <property type="term" value="F:L-malate dehydrogenase (quinone) activity"/>
    <property type="evidence" value="ECO:0007669"/>
    <property type="project" value="UniProtKB-UniRule"/>
</dbReference>
<name>A0A2S8A4L3_9FLAO</name>
<sequence length="493" mass="55612">MNREKKEVVCIGAGIMSATLSMLLKKLMPDATIKVYEVLNEVAGESSSALNNAGTGHSGFCELNYTPEISDGSIDISKAVHTASQFELSKEFWSYLVTQQYISSPDTFIHSTPHYSFVENEKDIQFLKKRYNAMIKHPLFKSMKYSENRKEIESWIPLVMEGRNEKQKVAATRIDLGTDIDFGALTREIFNHLQSKNEIELHLNHKVKDIDKMNDGKWNLKIQNKKTDESFQVSADFVFIGAGGGAILLLEKSGIREARGFGGFPVGGEWLICNNEKIVQRHHAKVYGKANLGAPPMSVPHLDTRMIMGEKKLLFGPFAVFSTKFLKHGSFLDLFKSLQFENIGAMIEAGWHNMDLTQYLIDQVKLTKKQKIEALKEYLPMAAIEDWDEEVAGQRVQVIEKDKEKGGVLKFGTEVIFAKDTSIAALLGASPGASTAVDIMINLIKQCFPEEYNSDKWQSKLTEMIPSFNKDFNEESYCDDVRKKSHEILQLNL</sequence>
<comment type="catalytic activity">
    <reaction evidence="1 9">
        <text>(S)-malate + a quinone = a quinol + oxaloacetate</text>
        <dbReference type="Rhea" id="RHEA:46012"/>
        <dbReference type="ChEBI" id="CHEBI:15589"/>
        <dbReference type="ChEBI" id="CHEBI:16452"/>
        <dbReference type="ChEBI" id="CHEBI:24646"/>
        <dbReference type="ChEBI" id="CHEBI:132124"/>
        <dbReference type="EC" id="1.1.5.4"/>
    </reaction>
</comment>
<dbReference type="OrthoDB" id="9763983at2"/>
<comment type="similarity">
    <text evidence="4 9">Belongs to the MQO family.</text>
</comment>
<feature type="transmembrane region" description="Helical" evidence="10">
    <location>
        <begin position="7"/>
        <end position="24"/>
    </location>
</feature>
<dbReference type="NCBIfam" id="TIGR01320">
    <property type="entry name" value="mal_quin_oxido"/>
    <property type="match status" value="1"/>
</dbReference>
<protein>
    <recommendedName>
        <fullName evidence="9">Probable malate:quinone oxidoreductase</fullName>
        <ecNumber evidence="9">1.1.5.4</ecNumber>
    </recommendedName>
    <alternativeName>
        <fullName evidence="9">MQO</fullName>
    </alternativeName>
    <alternativeName>
        <fullName evidence="9">Malate dehydrogenase [quinone]</fullName>
    </alternativeName>
</protein>
<dbReference type="Proteomes" id="UP000238042">
    <property type="component" value="Unassembled WGS sequence"/>
</dbReference>
<accession>A0A2S8A4L3</accession>
<keyword evidence="5 9" id="KW-0816">Tricarboxylic acid cycle</keyword>
<dbReference type="PANTHER" id="PTHR43104:SF2">
    <property type="entry name" value="L-2-HYDROXYGLUTARATE DEHYDROGENASE, MITOCHONDRIAL"/>
    <property type="match status" value="1"/>
</dbReference>
<dbReference type="NCBIfam" id="NF003606">
    <property type="entry name" value="PRK05257.2-1"/>
    <property type="match status" value="1"/>
</dbReference>
<dbReference type="Pfam" id="PF06039">
    <property type="entry name" value="Mqo"/>
    <property type="match status" value="1"/>
</dbReference>
<dbReference type="NCBIfam" id="NF003605">
    <property type="entry name" value="PRK05257.1-4"/>
    <property type="match status" value="1"/>
</dbReference>
<evidence type="ECO:0000256" key="8">
    <source>
        <dbReference type="ARBA" id="ARBA00023002"/>
    </source>
</evidence>
<evidence type="ECO:0000256" key="7">
    <source>
        <dbReference type="ARBA" id="ARBA00022827"/>
    </source>
</evidence>
<dbReference type="Gene3D" id="3.50.50.60">
    <property type="entry name" value="FAD/NAD(P)-binding domain"/>
    <property type="match status" value="1"/>
</dbReference>
<keyword evidence="12" id="KW-1185">Reference proteome</keyword>
<evidence type="ECO:0000256" key="3">
    <source>
        <dbReference type="ARBA" id="ARBA00005012"/>
    </source>
</evidence>
<reference evidence="11 12" key="1">
    <citation type="submission" date="2018-02" db="EMBL/GenBank/DDBJ databases">
        <title>Genome sequences of Apibacter spp., gut symbionts of Asian honey bees.</title>
        <authorList>
            <person name="Kwong W.K."/>
            <person name="Steele M.I."/>
            <person name="Moran N.A."/>
        </authorList>
    </citation>
    <scope>NUCLEOTIDE SEQUENCE [LARGE SCALE GENOMIC DNA]</scope>
    <source>
        <strain evidence="12">wkB301</strain>
    </source>
</reference>
<dbReference type="EMBL" id="PSZM01000047">
    <property type="protein sequence ID" value="PQL89504.1"/>
    <property type="molecule type" value="Genomic_DNA"/>
</dbReference>
<evidence type="ECO:0000313" key="11">
    <source>
        <dbReference type="EMBL" id="PQL89504.1"/>
    </source>
</evidence>
<proteinExistence type="inferred from homology"/>
<dbReference type="NCBIfam" id="NF009875">
    <property type="entry name" value="PRK13339.1"/>
    <property type="match status" value="1"/>
</dbReference>
<keyword evidence="6 9" id="KW-0285">Flavoprotein</keyword>
<dbReference type="SUPFAM" id="SSF51905">
    <property type="entry name" value="FAD/NAD(P)-binding domain"/>
    <property type="match status" value="1"/>
</dbReference>
<dbReference type="EC" id="1.1.5.4" evidence="9"/>
<evidence type="ECO:0000256" key="9">
    <source>
        <dbReference type="HAMAP-Rule" id="MF_00212"/>
    </source>
</evidence>
<evidence type="ECO:0000256" key="1">
    <source>
        <dbReference type="ARBA" id="ARBA00001139"/>
    </source>
</evidence>
<evidence type="ECO:0000313" key="12">
    <source>
        <dbReference type="Proteomes" id="UP000238042"/>
    </source>
</evidence>
<dbReference type="PANTHER" id="PTHR43104">
    <property type="entry name" value="L-2-HYDROXYGLUTARATE DEHYDROGENASE, MITOCHONDRIAL"/>
    <property type="match status" value="1"/>
</dbReference>
<comment type="pathway">
    <text evidence="3 9">Carbohydrate metabolism; tricarboxylic acid cycle; oxaloacetate from (S)-malate (quinone route): step 1/1.</text>
</comment>
<keyword evidence="7 9" id="KW-0274">FAD</keyword>
<keyword evidence="8 9" id="KW-0560">Oxidoreductase</keyword>
<dbReference type="AlphaFoldDB" id="A0A2S8A4L3"/>
<dbReference type="RefSeq" id="WP_105247880.1">
    <property type="nucleotide sequence ID" value="NZ_PSZM01000047.1"/>
</dbReference>
<evidence type="ECO:0000256" key="4">
    <source>
        <dbReference type="ARBA" id="ARBA00006389"/>
    </source>
</evidence>
<dbReference type="InterPro" id="IPR006231">
    <property type="entry name" value="MQO"/>
</dbReference>
<evidence type="ECO:0000256" key="5">
    <source>
        <dbReference type="ARBA" id="ARBA00022532"/>
    </source>
</evidence>
<comment type="caution">
    <text evidence="11">The sequence shown here is derived from an EMBL/GenBank/DDBJ whole genome shotgun (WGS) entry which is preliminary data.</text>
</comment>
<keyword evidence="10" id="KW-1133">Transmembrane helix</keyword>
<dbReference type="HAMAP" id="MF_00212">
    <property type="entry name" value="MQO"/>
    <property type="match status" value="1"/>
</dbReference>
<dbReference type="NCBIfam" id="NF003611">
    <property type="entry name" value="PRK05257.3-2"/>
    <property type="match status" value="1"/>
</dbReference>
<keyword evidence="10" id="KW-0812">Transmembrane</keyword>
<organism evidence="11 12">
    <name type="scientific">Apibacter adventoris</name>
    <dbReference type="NCBI Taxonomy" id="1679466"/>
    <lineage>
        <taxon>Bacteria</taxon>
        <taxon>Pseudomonadati</taxon>
        <taxon>Bacteroidota</taxon>
        <taxon>Flavobacteriia</taxon>
        <taxon>Flavobacteriales</taxon>
        <taxon>Weeksellaceae</taxon>
        <taxon>Apibacter</taxon>
    </lineage>
</organism>
<evidence type="ECO:0000256" key="10">
    <source>
        <dbReference type="SAM" id="Phobius"/>
    </source>
</evidence>
<dbReference type="UniPathway" id="UPA00223">
    <property type="reaction ID" value="UER01008"/>
</dbReference>
<evidence type="ECO:0000256" key="2">
    <source>
        <dbReference type="ARBA" id="ARBA00001974"/>
    </source>
</evidence>
<dbReference type="InterPro" id="IPR036188">
    <property type="entry name" value="FAD/NAD-bd_sf"/>
</dbReference>
<gene>
    <name evidence="9 11" type="primary">mqo</name>
    <name evidence="11" type="ORF">C4S77_12755</name>
</gene>
<dbReference type="GO" id="GO:0006099">
    <property type="term" value="P:tricarboxylic acid cycle"/>
    <property type="evidence" value="ECO:0007669"/>
    <property type="project" value="UniProtKB-UniRule"/>
</dbReference>
<comment type="cofactor">
    <cofactor evidence="2 9">
        <name>FAD</name>
        <dbReference type="ChEBI" id="CHEBI:57692"/>
    </cofactor>
</comment>
<dbReference type="GO" id="GO:0047545">
    <property type="term" value="F:(S)-2-hydroxyglutarate dehydrogenase activity"/>
    <property type="evidence" value="ECO:0007669"/>
    <property type="project" value="TreeGrafter"/>
</dbReference>
<evidence type="ECO:0000256" key="6">
    <source>
        <dbReference type="ARBA" id="ARBA00022630"/>
    </source>
</evidence>
<keyword evidence="10" id="KW-0472">Membrane</keyword>